<dbReference type="CDD" id="cd19542">
    <property type="entry name" value="CT_NRPS-like"/>
    <property type="match status" value="1"/>
</dbReference>
<sequence>MATQPLKDLMQAMSIEDVYPCTPAQRGILLSQPRNHRRYNTLWTIEVSPIHGHAAVNLQKLQVAWAQVVSRHAALRTILVSFPDTEFAQQVVIKDFEPSVSIITDGTVNAMSRAQELTDQREPDSWTPTPQVAILQQAGGSVRIGLSISHAFFDATSIELLMRDLRLVYDGQLSLENPPRFKDFVDHVQAETSAAARALQYWTDYLRGIEPCHLLSGLDSDYGNPSVRTVSIDLVDSNTLQSFCSEQGLLVTNILHVAWALVLRYVSPTTSFQREYLEAMYSAYFVFRFSSTIDSTKLTGAVQSVSRKYSILRTAFVPFQNTILQVILRADAGTSNDCNSQRCLPAGPYFQAILVREPSGQSALLMRLNHAQFDRLSVASLFQDLSAAYDSLSLRSAPNFRDVLAHRSRLHTPTAFQFWEGLLKGSSMTEIGSHGTDDHTERGAATWIEQERKIPFTLGPSRFTVAIMHKAAWALTLAQETKSRDLVFGQVASGRNTTQDGIEDVLGPCANPVPVRVTLQPTWTVQNLLQHIQSQHVRAMEFETVHFEDIVKSSTPWPQDTSFGSVIQYQNIPLQEDVKFGKLAAVCETHQFNIPCRTPHFTSRFTDSNILSLSLSGSRGQFDEDQVNSLLTVLGDILGLLATDIRQSVENLL</sequence>
<dbReference type="Pfam" id="PF00668">
    <property type="entry name" value="Condensation"/>
    <property type="match status" value="2"/>
</dbReference>
<feature type="domain" description="Condensation" evidence="2">
    <location>
        <begin position="16"/>
        <end position="268"/>
    </location>
</feature>
<name>A0A1E3BLI1_ASPCR</name>
<reference evidence="3 4" key="1">
    <citation type="journal article" date="2016" name="BMC Genomics">
        <title>Comparative genomic and transcriptomic analyses of the Fuzhuan brick tea-fermentation fungus Aspergillus cristatus.</title>
        <authorList>
            <person name="Ge Y."/>
            <person name="Wang Y."/>
            <person name="Liu Y."/>
            <person name="Tan Y."/>
            <person name="Ren X."/>
            <person name="Zhang X."/>
            <person name="Hyde K.D."/>
            <person name="Liu Y."/>
            <person name="Liu Z."/>
        </authorList>
    </citation>
    <scope>NUCLEOTIDE SEQUENCE [LARGE SCALE GENOMIC DNA]</scope>
    <source>
        <strain evidence="3 4">GZAAS20.1005</strain>
    </source>
</reference>
<evidence type="ECO:0000256" key="1">
    <source>
        <dbReference type="ARBA" id="ARBA00029454"/>
    </source>
</evidence>
<keyword evidence="4" id="KW-1185">Reference proteome</keyword>
<evidence type="ECO:0000313" key="3">
    <source>
        <dbReference type="EMBL" id="ODM21789.1"/>
    </source>
</evidence>
<protein>
    <recommendedName>
        <fullName evidence="2">Condensation domain-containing protein</fullName>
    </recommendedName>
</protein>
<dbReference type="InterPro" id="IPR001242">
    <property type="entry name" value="Condensation_dom"/>
</dbReference>
<gene>
    <name evidence="3" type="ORF">SI65_02633</name>
</gene>
<dbReference type="AlphaFoldDB" id="A0A1E3BLI1"/>
<dbReference type="SMR" id="A0A1E3BLI1"/>
<evidence type="ECO:0000313" key="4">
    <source>
        <dbReference type="Proteomes" id="UP000094569"/>
    </source>
</evidence>
<accession>A0A1E3BLI1</accession>
<dbReference type="STRING" id="573508.A0A1E3BLI1"/>
<proteinExistence type="inferred from homology"/>
<comment type="caution">
    <text evidence="3">The sequence shown here is derived from an EMBL/GenBank/DDBJ whole genome shotgun (WGS) entry which is preliminary data.</text>
</comment>
<dbReference type="PANTHER" id="PTHR45398:SF1">
    <property type="entry name" value="ENZYME, PUTATIVE (JCVI)-RELATED"/>
    <property type="match status" value="1"/>
</dbReference>
<organism evidence="3 4">
    <name type="scientific">Aspergillus cristatus</name>
    <name type="common">Chinese Fuzhuan brick tea-fermentation fungus</name>
    <name type="synonym">Eurotium cristatum</name>
    <dbReference type="NCBI Taxonomy" id="573508"/>
    <lineage>
        <taxon>Eukaryota</taxon>
        <taxon>Fungi</taxon>
        <taxon>Dikarya</taxon>
        <taxon>Ascomycota</taxon>
        <taxon>Pezizomycotina</taxon>
        <taxon>Eurotiomycetes</taxon>
        <taxon>Eurotiomycetidae</taxon>
        <taxon>Eurotiales</taxon>
        <taxon>Aspergillaceae</taxon>
        <taxon>Aspergillus</taxon>
        <taxon>Aspergillus subgen. Aspergillus</taxon>
    </lineage>
</organism>
<dbReference type="Gene3D" id="3.30.559.10">
    <property type="entry name" value="Chloramphenicol acetyltransferase-like domain"/>
    <property type="match status" value="2"/>
</dbReference>
<feature type="domain" description="Condensation" evidence="2">
    <location>
        <begin position="344"/>
        <end position="578"/>
    </location>
</feature>
<dbReference type="Gene3D" id="3.30.559.30">
    <property type="entry name" value="Nonribosomal peptide synthetase, condensation domain"/>
    <property type="match status" value="2"/>
</dbReference>
<dbReference type="GO" id="GO:0003824">
    <property type="term" value="F:catalytic activity"/>
    <property type="evidence" value="ECO:0007669"/>
    <property type="project" value="InterPro"/>
</dbReference>
<dbReference type="OrthoDB" id="4510783at2759"/>
<dbReference type="SUPFAM" id="SSF52777">
    <property type="entry name" value="CoA-dependent acyltransferases"/>
    <property type="match status" value="4"/>
</dbReference>
<dbReference type="InterPro" id="IPR023213">
    <property type="entry name" value="CAT-like_dom_sf"/>
</dbReference>
<dbReference type="EMBL" id="JXNT01000002">
    <property type="protein sequence ID" value="ODM21789.1"/>
    <property type="molecule type" value="Genomic_DNA"/>
</dbReference>
<dbReference type="Proteomes" id="UP000094569">
    <property type="component" value="Unassembled WGS sequence"/>
</dbReference>
<comment type="similarity">
    <text evidence="1">Belongs to the NRP synthetase family.</text>
</comment>
<evidence type="ECO:0000259" key="2">
    <source>
        <dbReference type="Pfam" id="PF00668"/>
    </source>
</evidence>
<dbReference type="PANTHER" id="PTHR45398">
    <property type="match status" value="1"/>
</dbReference>
<dbReference type="VEuPathDB" id="FungiDB:SI65_02633"/>